<proteinExistence type="predicted"/>
<accession>A0ABN3KTN2</accession>
<dbReference type="Proteomes" id="UP001501721">
    <property type="component" value="Unassembled WGS sequence"/>
</dbReference>
<name>A0ABN3KTN2_9ACTN</name>
<protein>
    <submittedName>
        <fullName evidence="1">Uncharacterized protein</fullName>
    </submittedName>
</protein>
<keyword evidence="2" id="KW-1185">Reference proteome</keyword>
<gene>
    <name evidence="1" type="ORF">GCM10010422_09240</name>
</gene>
<organism evidence="1 2">
    <name type="scientific">Streptomyces graminearus</name>
    <dbReference type="NCBI Taxonomy" id="284030"/>
    <lineage>
        <taxon>Bacteria</taxon>
        <taxon>Bacillati</taxon>
        <taxon>Actinomycetota</taxon>
        <taxon>Actinomycetes</taxon>
        <taxon>Kitasatosporales</taxon>
        <taxon>Streptomycetaceae</taxon>
        <taxon>Streptomyces</taxon>
    </lineage>
</organism>
<sequence length="94" mass="10448">MGSWTLPVSWDNLVTFHVRRSRRPADPGRIIPLTSGWADVEKSFAFAPTYFVSERRPAATFACEMKHSPTRLSLVREVKVGGLLSTESSAVILT</sequence>
<comment type="caution">
    <text evidence="1">The sequence shown here is derived from an EMBL/GenBank/DDBJ whole genome shotgun (WGS) entry which is preliminary data.</text>
</comment>
<dbReference type="EMBL" id="BAAATL010000002">
    <property type="protein sequence ID" value="GAA2469577.1"/>
    <property type="molecule type" value="Genomic_DNA"/>
</dbReference>
<evidence type="ECO:0000313" key="2">
    <source>
        <dbReference type="Proteomes" id="UP001501721"/>
    </source>
</evidence>
<evidence type="ECO:0000313" key="1">
    <source>
        <dbReference type="EMBL" id="GAA2469577.1"/>
    </source>
</evidence>
<reference evidence="1 2" key="1">
    <citation type="journal article" date="2019" name="Int. J. Syst. Evol. Microbiol.">
        <title>The Global Catalogue of Microorganisms (GCM) 10K type strain sequencing project: providing services to taxonomists for standard genome sequencing and annotation.</title>
        <authorList>
            <consortium name="The Broad Institute Genomics Platform"/>
            <consortium name="The Broad Institute Genome Sequencing Center for Infectious Disease"/>
            <person name="Wu L."/>
            <person name="Ma J."/>
        </authorList>
    </citation>
    <scope>NUCLEOTIDE SEQUENCE [LARGE SCALE GENOMIC DNA]</scope>
    <source>
        <strain evidence="1 2">JCM 6923</strain>
    </source>
</reference>